<protein>
    <submittedName>
        <fullName evidence="2">Uncharacterized protein</fullName>
    </submittedName>
</protein>
<reference evidence="2 3" key="1">
    <citation type="journal article" date="2009" name="Genome Res.">
        <title>Complete genome of the cellulolytic thermophile Acidothermus cellulolyticus 11B provides insights into its ecophysiological and evolutionary adaptations.</title>
        <authorList>
            <person name="Barabote R.D."/>
            <person name="Xie G."/>
            <person name="Leu D.H."/>
            <person name="Normand P."/>
            <person name="Necsulea A."/>
            <person name="Daubin V."/>
            <person name="Medigue C."/>
            <person name="Adney W.S."/>
            <person name="Xu X.C."/>
            <person name="Lapidus A."/>
            <person name="Parales R.E."/>
            <person name="Detter C."/>
            <person name="Pujic P."/>
            <person name="Bruce D."/>
            <person name="Lavire C."/>
            <person name="Challacombe J.F."/>
            <person name="Brettin T.S."/>
            <person name="Berry A.M."/>
        </authorList>
    </citation>
    <scope>NUCLEOTIDE SEQUENCE [LARGE SCALE GENOMIC DNA]</scope>
    <source>
        <strain evidence="3">ATCC 43068 / DSM 8971 / 11B</strain>
    </source>
</reference>
<evidence type="ECO:0000313" key="2">
    <source>
        <dbReference type="EMBL" id="ABK52962.1"/>
    </source>
</evidence>
<dbReference type="InParanoid" id="A0LU52"/>
<proteinExistence type="predicted"/>
<accession>A0LU52</accession>
<organism evidence="2 3">
    <name type="scientific">Acidothermus cellulolyticus (strain ATCC 43068 / DSM 8971 / 11B)</name>
    <dbReference type="NCBI Taxonomy" id="351607"/>
    <lineage>
        <taxon>Bacteria</taxon>
        <taxon>Bacillati</taxon>
        <taxon>Actinomycetota</taxon>
        <taxon>Actinomycetes</taxon>
        <taxon>Acidothermales</taxon>
        <taxon>Acidothermaceae</taxon>
        <taxon>Acidothermus</taxon>
    </lineage>
</organism>
<feature type="coiled-coil region" evidence="1">
    <location>
        <begin position="10"/>
        <end position="57"/>
    </location>
</feature>
<dbReference type="RefSeq" id="WP_011720025.1">
    <property type="nucleotide sequence ID" value="NC_008578.1"/>
</dbReference>
<keyword evidence="1" id="KW-0175">Coiled coil</keyword>
<evidence type="ECO:0000313" key="3">
    <source>
        <dbReference type="Proteomes" id="UP000008221"/>
    </source>
</evidence>
<sequence>MASWTNDGQLHALMRDYLAAAQRLDDAREQGLPQAEIDRLSAEKQAAAEAYEEALLQRGWQIPGLAIGPLARSTRW</sequence>
<evidence type="ECO:0000256" key="1">
    <source>
        <dbReference type="SAM" id="Coils"/>
    </source>
</evidence>
<dbReference type="STRING" id="351607.Acel_1190"/>
<dbReference type="AlphaFoldDB" id="A0LU52"/>
<dbReference type="HOGENOM" id="CLU_2646210_0_0_11"/>
<keyword evidence="3" id="KW-1185">Reference proteome</keyword>
<name>A0LU52_ACIC1</name>
<dbReference type="EMBL" id="CP000481">
    <property type="protein sequence ID" value="ABK52962.1"/>
    <property type="molecule type" value="Genomic_DNA"/>
</dbReference>
<gene>
    <name evidence="2" type="ordered locus">Acel_1190</name>
</gene>
<dbReference type="Proteomes" id="UP000008221">
    <property type="component" value="Chromosome"/>
</dbReference>
<dbReference type="KEGG" id="ace:Acel_1190"/>